<dbReference type="STRING" id="106549.A0A540K9J2"/>
<dbReference type="EMBL" id="VIEB01001670">
    <property type="protein sequence ID" value="TQD70830.1"/>
    <property type="molecule type" value="Genomic_DNA"/>
</dbReference>
<sequence length="97" mass="10789">MRLSKPSHFMPHISQNSPSRLGQQYQRSNHGRPTNSRGNDWNHMKMQPPSPNFNSGGPHSPGNSSFSNGMSWGHRASHPITSIPPASRGRKDYGRIS</sequence>
<accession>A0A540K9J2</accession>
<keyword evidence="3" id="KW-1185">Reference proteome</keyword>
<proteinExistence type="predicted"/>
<feature type="compositionally biased region" description="Low complexity" evidence="1">
    <location>
        <begin position="52"/>
        <end position="69"/>
    </location>
</feature>
<reference evidence="2 3" key="1">
    <citation type="journal article" date="2019" name="G3 (Bethesda)">
        <title>Sequencing of a Wild Apple (Malus baccata) Genome Unravels the Differences Between Cultivated and Wild Apple Species Regarding Disease Resistance and Cold Tolerance.</title>
        <authorList>
            <person name="Chen X."/>
        </authorList>
    </citation>
    <scope>NUCLEOTIDE SEQUENCE [LARGE SCALE GENOMIC DNA]</scope>
    <source>
        <strain evidence="3">cv. Shandingzi</strain>
        <tissue evidence="2">Leaves</tissue>
    </source>
</reference>
<feature type="compositionally biased region" description="Polar residues" evidence="1">
    <location>
        <begin position="13"/>
        <end position="39"/>
    </location>
</feature>
<feature type="region of interest" description="Disordered" evidence="1">
    <location>
        <begin position="1"/>
        <end position="97"/>
    </location>
</feature>
<evidence type="ECO:0000256" key="1">
    <source>
        <dbReference type="SAM" id="MobiDB-lite"/>
    </source>
</evidence>
<dbReference type="Proteomes" id="UP000315295">
    <property type="component" value="Unassembled WGS sequence"/>
</dbReference>
<organism evidence="2 3">
    <name type="scientific">Malus baccata</name>
    <name type="common">Siberian crab apple</name>
    <name type="synonym">Pyrus baccata</name>
    <dbReference type="NCBI Taxonomy" id="106549"/>
    <lineage>
        <taxon>Eukaryota</taxon>
        <taxon>Viridiplantae</taxon>
        <taxon>Streptophyta</taxon>
        <taxon>Embryophyta</taxon>
        <taxon>Tracheophyta</taxon>
        <taxon>Spermatophyta</taxon>
        <taxon>Magnoliopsida</taxon>
        <taxon>eudicotyledons</taxon>
        <taxon>Gunneridae</taxon>
        <taxon>Pentapetalae</taxon>
        <taxon>rosids</taxon>
        <taxon>fabids</taxon>
        <taxon>Rosales</taxon>
        <taxon>Rosaceae</taxon>
        <taxon>Amygdaloideae</taxon>
        <taxon>Maleae</taxon>
        <taxon>Malus</taxon>
    </lineage>
</organism>
<evidence type="ECO:0000313" key="2">
    <source>
        <dbReference type="EMBL" id="TQD70830.1"/>
    </source>
</evidence>
<evidence type="ECO:0000313" key="3">
    <source>
        <dbReference type="Proteomes" id="UP000315295"/>
    </source>
</evidence>
<gene>
    <name evidence="2" type="ORF">C1H46_043635</name>
</gene>
<comment type="caution">
    <text evidence="2">The sequence shown here is derived from an EMBL/GenBank/DDBJ whole genome shotgun (WGS) entry which is preliminary data.</text>
</comment>
<dbReference type="AlphaFoldDB" id="A0A540K9J2"/>
<protein>
    <submittedName>
        <fullName evidence="2">Uncharacterized protein</fullName>
    </submittedName>
</protein>
<name>A0A540K9J2_MALBA</name>